<evidence type="ECO:0000256" key="2">
    <source>
        <dbReference type="ARBA" id="ARBA00022448"/>
    </source>
</evidence>
<dbReference type="InterPro" id="IPR002751">
    <property type="entry name" value="CbiM/NikMN"/>
</dbReference>
<feature type="transmembrane region" description="Helical" evidence="7">
    <location>
        <begin position="7"/>
        <end position="29"/>
    </location>
</feature>
<gene>
    <name evidence="8" type="ORF">THMIRHAS_07820</name>
</gene>
<dbReference type="Pfam" id="PF01891">
    <property type="entry name" value="CbiM"/>
    <property type="match status" value="1"/>
</dbReference>
<evidence type="ECO:0000313" key="9">
    <source>
        <dbReference type="Proteomes" id="UP000501726"/>
    </source>
</evidence>
<keyword evidence="3" id="KW-1003">Cell membrane</keyword>
<evidence type="ECO:0000313" key="8">
    <source>
        <dbReference type="EMBL" id="BBP45409.1"/>
    </source>
</evidence>
<dbReference type="EMBL" id="AP021889">
    <property type="protein sequence ID" value="BBP45409.1"/>
    <property type="molecule type" value="Genomic_DNA"/>
</dbReference>
<feature type="transmembrane region" description="Helical" evidence="7">
    <location>
        <begin position="71"/>
        <end position="97"/>
    </location>
</feature>
<dbReference type="Gene3D" id="1.10.1760.20">
    <property type="match status" value="1"/>
</dbReference>
<comment type="subcellular location">
    <subcellularLocation>
        <location evidence="1">Cell membrane</location>
        <topology evidence="1">Multi-pass membrane protein</topology>
    </subcellularLocation>
</comment>
<evidence type="ECO:0000256" key="3">
    <source>
        <dbReference type="ARBA" id="ARBA00022475"/>
    </source>
</evidence>
<dbReference type="Proteomes" id="UP000501726">
    <property type="component" value="Chromosome"/>
</dbReference>
<dbReference type="GO" id="GO:0000041">
    <property type="term" value="P:transition metal ion transport"/>
    <property type="evidence" value="ECO:0007669"/>
    <property type="project" value="InterPro"/>
</dbReference>
<reference evidence="9" key="1">
    <citation type="submission" date="2019-11" db="EMBL/GenBank/DDBJ databases">
        <title>Isolation and characterization of two novel species in the genus Thiomicrorhabdus.</title>
        <authorList>
            <person name="Mochizuki J."/>
            <person name="Kojima H."/>
            <person name="Fukui M."/>
        </authorList>
    </citation>
    <scope>NUCLEOTIDE SEQUENCE [LARGE SCALE GENOMIC DNA]</scope>
    <source>
        <strain evidence="9">aks77</strain>
    </source>
</reference>
<keyword evidence="5 7" id="KW-1133">Transmembrane helix</keyword>
<evidence type="ECO:0000256" key="1">
    <source>
        <dbReference type="ARBA" id="ARBA00004651"/>
    </source>
</evidence>
<name>A0A6F8PTH6_9GAMM</name>
<dbReference type="GO" id="GO:0005886">
    <property type="term" value="C:plasma membrane"/>
    <property type="evidence" value="ECO:0007669"/>
    <property type="project" value="UniProtKB-SubCell"/>
</dbReference>
<dbReference type="KEGG" id="tse:THMIRHAS_07820"/>
<keyword evidence="2" id="KW-0813">Transport</keyword>
<feature type="transmembrane region" description="Helical" evidence="7">
    <location>
        <begin position="138"/>
        <end position="160"/>
    </location>
</feature>
<protein>
    <submittedName>
        <fullName evidence="8">Membrane protein</fullName>
    </submittedName>
</protein>
<keyword evidence="6 7" id="KW-0472">Membrane</keyword>
<proteinExistence type="predicted"/>
<evidence type="ECO:0000256" key="4">
    <source>
        <dbReference type="ARBA" id="ARBA00022692"/>
    </source>
</evidence>
<feature type="transmembrane region" description="Helical" evidence="7">
    <location>
        <begin position="41"/>
        <end position="59"/>
    </location>
</feature>
<evidence type="ECO:0000256" key="6">
    <source>
        <dbReference type="ARBA" id="ARBA00023136"/>
    </source>
</evidence>
<keyword evidence="4 7" id="KW-0812">Transmembrane</keyword>
<keyword evidence="9" id="KW-1185">Reference proteome</keyword>
<organism evidence="8 9">
    <name type="scientific">Thiosulfatimonas sediminis</name>
    <dbReference type="NCBI Taxonomy" id="2675054"/>
    <lineage>
        <taxon>Bacteria</taxon>
        <taxon>Pseudomonadati</taxon>
        <taxon>Pseudomonadota</taxon>
        <taxon>Gammaproteobacteria</taxon>
        <taxon>Thiotrichales</taxon>
        <taxon>Piscirickettsiaceae</taxon>
        <taxon>Thiosulfatimonas</taxon>
    </lineage>
</organism>
<dbReference type="RefSeq" id="WP_173271106.1">
    <property type="nucleotide sequence ID" value="NZ_AP021889.1"/>
</dbReference>
<feature type="transmembrane region" description="Helical" evidence="7">
    <location>
        <begin position="180"/>
        <end position="204"/>
    </location>
</feature>
<evidence type="ECO:0000256" key="5">
    <source>
        <dbReference type="ARBA" id="ARBA00022989"/>
    </source>
</evidence>
<dbReference type="AlphaFoldDB" id="A0A6F8PTH6"/>
<sequence length="222" mass="24821">MNLYAQGLSLTWLVFGWLGLFGMLIWALKSAPWYKVRNDKAAQNIWLFISVVVFFVWQLGASLGDGVTFHFLLMTLMTLMFGVQFAFLGMLLALLGVTYFSALGWMAFGVNALLMGVLPIVITQLMLRFSEQFLEQNFFVYVFFNAFLAAGIGVVATLSLGGLIMGLNEVHSFAYLAQHFFPFIPLMATPEGFVNGMLIAAIIMMKPHWLSTFSDQSHLQGK</sequence>
<feature type="transmembrane region" description="Helical" evidence="7">
    <location>
        <begin position="103"/>
        <end position="126"/>
    </location>
</feature>
<evidence type="ECO:0000256" key="7">
    <source>
        <dbReference type="SAM" id="Phobius"/>
    </source>
</evidence>
<accession>A0A6F8PTH6</accession>